<evidence type="ECO:0000256" key="6">
    <source>
        <dbReference type="ARBA" id="ARBA00022490"/>
    </source>
</evidence>
<dbReference type="GO" id="GO:0005929">
    <property type="term" value="C:cilium"/>
    <property type="evidence" value="ECO:0007669"/>
    <property type="project" value="UniProtKB-UniRule"/>
</dbReference>
<reference evidence="14" key="1">
    <citation type="submission" date="2025-08" db="UniProtKB">
        <authorList>
            <consortium name="Ensembl"/>
        </authorList>
    </citation>
    <scope>IDENTIFICATION</scope>
</reference>
<dbReference type="Ensembl" id="ENSEBUT00000016527.1">
    <property type="protein sequence ID" value="ENSEBUP00000015951.1"/>
    <property type="gene ID" value="ENSEBUG00000010032.1"/>
</dbReference>
<evidence type="ECO:0000256" key="3">
    <source>
        <dbReference type="ARBA" id="ARBA00004300"/>
    </source>
</evidence>
<evidence type="ECO:0000256" key="4">
    <source>
        <dbReference type="ARBA" id="ARBA00009880"/>
    </source>
</evidence>
<evidence type="ECO:0000256" key="12">
    <source>
        <dbReference type="RuleBase" id="RU367099"/>
    </source>
</evidence>
<dbReference type="PANTHER" id="PTHR15487:SF4">
    <property type="entry name" value="ADP-RIBOSYLATION FACTOR-LIKE PROTEIN 2-BINDING PROTEIN"/>
    <property type="match status" value="1"/>
</dbReference>
<keyword evidence="10 12" id="KW-0539">Nucleus</keyword>
<keyword evidence="6 12" id="KW-0963">Cytoplasm</keyword>
<comment type="function">
    <text evidence="12">Plays a role as an effector of the ADP-ribosylation factor-like protein 2, ARL2.</text>
</comment>
<sequence length="137" mass="16293">MGETFQRLQVDFMDKHCSEFDNSEENKLCYTLIFQEYQELMEQLLERELKRRLPEFHMSRFLDSLEQRQQEVMDDVLEVLLTGTDFLAFKQRLLEHRSHKEGRDLNLGDNIVTSLAPTVSVLPIKHSAWDMDSEKLE</sequence>
<evidence type="ECO:0000256" key="10">
    <source>
        <dbReference type="ARBA" id="ARBA00023242"/>
    </source>
</evidence>
<keyword evidence="7 12" id="KW-0969">Cilium</keyword>
<protein>
    <recommendedName>
        <fullName evidence="5 12">ADP-ribosylation factor-like protein 2-binding protein</fullName>
        <shortName evidence="12">ARF-like 2-binding protein</shortName>
    </recommendedName>
</protein>
<dbReference type="OMA" id="CKIFYIF"/>
<dbReference type="GeneTree" id="ENSGT00390000015052"/>
<evidence type="ECO:0000256" key="7">
    <source>
        <dbReference type="ARBA" id="ARBA00023069"/>
    </source>
</evidence>
<organism evidence="14 15">
    <name type="scientific">Eptatretus burgeri</name>
    <name type="common">Inshore hagfish</name>
    <dbReference type="NCBI Taxonomy" id="7764"/>
    <lineage>
        <taxon>Eukaryota</taxon>
        <taxon>Metazoa</taxon>
        <taxon>Chordata</taxon>
        <taxon>Craniata</taxon>
        <taxon>Vertebrata</taxon>
        <taxon>Cyclostomata</taxon>
        <taxon>Myxini</taxon>
        <taxon>Myxiniformes</taxon>
        <taxon>Myxinidae</taxon>
        <taxon>Eptatretinae</taxon>
        <taxon>Eptatretus</taxon>
    </lineage>
</organism>
<evidence type="ECO:0000256" key="9">
    <source>
        <dbReference type="ARBA" id="ARBA00023212"/>
    </source>
</evidence>
<keyword evidence="8 12" id="KW-0496">Mitochondrion</keyword>
<dbReference type="InterPro" id="IPR042541">
    <property type="entry name" value="BART_sf"/>
</dbReference>
<evidence type="ECO:0000313" key="15">
    <source>
        <dbReference type="Proteomes" id="UP000694388"/>
    </source>
</evidence>
<comment type="subcellular location">
    <subcellularLocation>
        <location evidence="1 12">Cytoplasm</location>
        <location evidence="1 12">Cytoskeleton</location>
        <location evidence="1 12">Cilium basal body</location>
    </subcellularLocation>
    <subcellularLocation>
        <location evidence="3 12">Cytoplasm</location>
        <location evidence="3 12">Cytoskeleton</location>
        <location evidence="3 12">Microtubule organizing center</location>
        <location evidence="3 12">Centrosome</location>
    </subcellularLocation>
    <subcellularLocation>
        <location evidence="12">Cytoplasm</location>
    </subcellularLocation>
    <subcellularLocation>
        <location evidence="2 12">Nucleus</location>
    </subcellularLocation>
    <subcellularLocation>
        <location evidence="12">Mitochondrion intermembrane space</location>
    </subcellularLocation>
</comment>
<dbReference type="PANTHER" id="PTHR15487">
    <property type="entry name" value="ADP-RIBOSYLATION FACTOR-LIKE PROTEIN 2-BINDING PROTEIN"/>
    <property type="match status" value="1"/>
</dbReference>
<accession>A0A8C4QID1</accession>
<dbReference type="AlphaFoldDB" id="A0A8C4QID1"/>
<name>A0A8C4QID1_EPTBU</name>
<dbReference type="GO" id="GO:0005813">
    <property type="term" value="C:centrosome"/>
    <property type="evidence" value="ECO:0007669"/>
    <property type="project" value="UniProtKB-SubCell"/>
</dbReference>
<dbReference type="Pfam" id="PF11527">
    <property type="entry name" value="ARL2_Bind_BART"/>
    <property type="match status" value="1"/>
</dbReference>
<dbReference type="GO" id="GO:0005758">
    <property type="term" value="C:mitochondrial intermembrane space"/>
    <property type="evidence" value="ECO:0007669"/>
    <property type="project" value="UniProtKB-SubCell"/>
</dbReference>
<evidence type="ECO:0000256" key="8">
    <source>
        <dbReference type="ARBA" id="ARBA00023128"/>
    </source>
</evidence>
<keyword evidence="9 12" id="KW-0206">Cytoskeleton</keyword>
<feature type="domain" description="BART" evidence="13">
    <location>
        <begin position="1"/>
        <end position="101"/>
    </location>
</feature>
<evidence type="ECO:0000256" key="1">
    <source>
        <dbReference type="ARBA" id="ARBA00004120"/>
    </source>
</evidence>
<evidence type="ECO:0000256" key="5">
    <source>
        <dbReference type="ARBA" id="ARBA00014849"/>
    </source>
</evidence>
<evidence type="ECO:0000259" key="13">
    <source>
        <dbReference type="Pfam" id="PF11527"/>
    </source>
</evidence>
<dbReference type="GO" id="GO:0005634">
    <property type="term" value="C:nucleus"/>
    <property type="evidence" value="ECO:0007669"/>
    <property type="project" value="UniProtKB-SubCell"/>
</dbReference>
<keyword evidence="11 12" id="KW-0966">Cell projection</keyword>
<evidence type="ECO:0000313" key="14">
    <source>
        <dbReference type="Ensembl" id="ENSEBUP00000015951.1"/>
    </source>
</evidence>
<evidence type="ECO:0000256" key="11">
    <source>
        <dbReference type="ARBA" id="ARBA00023273"/>
    </source>
</evidence>
<keyword evidence="15" id="KW-1185">Reference proteome</keyword>
<dbReference type="InterPro" id="IPR038849">
    <property type="entry name" value="ARL2BP"/>
</dbReference>
<dbReference type="Gene3D" id="1.20.1520.10">
    <property type="entry name" value="ADP-ribosylation factor-like 2-binding protein, domain"/>
    <property type="match status" value="1"/>
</dbReference>
<evidence type="ECO:0000256" key="2">
    <source>
        <dbReference type="ARBA" id="ARBA00004123"/>
    </source>
</evidence>
<reference evidence="14" key="2">
    <citation type="submission" date="2025-09" db="UniProtKB">
        <authorList>
            <consortium name="Ensembl"/>
        </authorList>
    </citation>
    <scope>IDENTIFICATION</scope>
</reference>
<dbReference type="InterPro" id="IPR023379">
    <property type="entry name" value="BART_dom"/>
</dbReference>
<comment type="similarity">
    <text evidence="4 12">Belongs to the ARL2BP family.</text>
</comment>
<proteinExistence type="inferred from homology"/>
<dbReference type="GO" id="GO:0051457">
    <property type="term" value="P:maintenance of protein location in nucleus"/>
    <property type="evidence" value="ECO:0007669"/>
    <property type="project" value="TreeGrafter"/>
</dbReference>
<dbReference type="Proteomes" id="UP000694388">
    <property type="component" value="Unplaced"/>
</dbReference>